<sequence>MAKIDHTTQATFVATDPRSKTVFCCANQPAIVAHPNIRAENIKDQISSFIGKLATAESLFLLNKHTTDNLRASISTAKFVIEVERNVDEGFQCRYFILSRDKVIIEEHESPNSQATTIVPTSISNILVSRSNQSREATVDSSAATSYSATIVTPQKRKKLTVDEMFTPSPDTFTRTRPTFSKNFGDVTVEIIGQVVPETPQEDAYVEVHVKDLFGDQNPAAWHINNCFTLVGCRFHQPFVGESILKRVHVMKNIQRGKVWKEGEEPRVVTGNWLKGGHGPGWGV</sequence>
<evidence type="ECO:0000313" key="1">
    <source>
        <dbReference type="EMBL" id="KAG4425228.1"/>
    </source>
</evidence>
<dbReference type="AlphaFoldDB" id="A0A8H8BVJ2"/>
<proteinExistence type="predicted"/>
<accession>A0A8H8BVJ2</accession>
<name>A0A8H8BVJ2_9HELO</name>
<keyword evidence="2" id="KW-1185">Reference proteome</keyword>
<dbReference type="Proteomes" id="UP000664132">
    <property type="component" value="Unassembled WGS sequence"/>
</dbReference>
<protein>
    <submittedName>
        <fullName evidence="1">Uncharacterized protein</fullName>
    </submittedName>
</protein>
<comment type="caution">
    <text evidence="1">The sequence shown here is derived from an EMBL/GenBank/DDBJ whole genome shotgun (WGS) entry which is preliminary data.</text>
</comment>
<organism evidence="1 2">
    <name type="scientific">Cadophora malorum</name>
    <dbReference type="NCBI Taxonomy" id="108018"/>
    <lineage>
        <taxon>Eukaryota</taxon>
        <taxon>Fungi</taxon>
        <taxon>Dikarya</taxon>
        <taxon>Ascomycota</taxon>
        <taxon>Pezizomycotina</taxon>
        <taxon>Leotiomycetes</taxon>
        <taxon>Helotiales</taxon>
        <taxon>Ploettnerulaceae</taxon>
        <taxon>Cadophora</taxon>
    </lineage>
</organism>
<reference evidence="1" key="1">
    <citation type="submission" date="2021-02" db="EMBL/GenBank/DDBJ databases">
        <title>Genome sequence Cadophora malorum strain M34.</title>
        <authorList>
            <person name="Stefanovic E."/>
            <person name="Vu D."/>
            <person name="Scully C."/>
            <person name="Dijksterhuis J."/>
            <person name="Roader J."/>
            <person name="Houbraken J."/>
        </authorList>
    </citation>
    <scope>NUCLEOTIDE SEQUENCE</scope>
    <source>
        <strain evidence="1">M34</strain>
    </source>
</reference>
<gene>
    <name evidence="1" type="ORF">IFR04_001595</name>
</gene>
<evidence type="ECO:0000313" key="2">
    <source>
        <dbReference type="Proteomes" id="UP000664132"/>
    </source>
</evidence>
<dbReference type="EMBL" id="JAFJYH010000012">
    <property type="protein sequence ID" value="KAG4425228.1"/>
    <property type="molecule type" value="Genomic_DNA"/>
</dbReference>
<dbReference type="OrthoDB" id="3521662at2759"/>